<dbReference type="AlphaFoldDB" id="A0AAW8HWX6"/>
<evidence type="ECO:0000313" key="1">
    <source>
        <dbReference type="EMBL" id="MDQ2311608.1"/>
    </source>
</evidence>
<proteinExistence type="predicted"/>
<dbReference type="PROSITE" id="PS51257">
    <property type="entry name" value="PROKAR_LIPOPROTEIN"/>
    <property type="match status" value="1"/>
</dbReference>
<dbReference type="Proteomes" id="UP001236270">
    <property type="component" value="Unassembled WGS sequence"/>
</dbReference>
<dbReference type="RefSeq" id="WP_048253333.1">
    <property type="nucleotide sequence ID" value="NZ_CBCSIS010000006.1"/>
</dbReference>
<evidence type="ECO:0000313" key="2">
    <source>
        <dbReference type="Proteomes" id="UP001236270"/>
    </source>
</evidence>
<dbReference type="EMBL" id="JAVDNV010000018">
    <property type="protein sequence ID" value="MDQ2311608.1"/>
    <property type="molecule type" value="Genomic_DNA"/>
</dbReference>
<gene>
    <name evidence="1" type="ORF">RBJ30_21290</name>
</gene>
<evidence type="ECO:0008006" key="3">
    <source>
        <dbReference type="Google" id="ProtNLM"/>
    </source>
</evidence>
<sequence length="225" mass="25126">MNLKPLLCLVFILLTGCVVGPYGGGVAFINPISLITAPKDYGTEITNLEYDELQKIENTSGNIKVSLVSKDELKPTTAMILLEFRRNDREYGILKYRVSHARSANGSYNIPAIIAKNKDYYLSDITVIIAQDSDLSKKRNGGDWSRSYVVQINNIEHSKGDDKIVTSNNHNLHIVNCSKSFADSDTAKGGDEVYTVQIEAKYYDATLYNRMSYWIGRHGNSDTSI</sequence>
<reference evidence="1" key="1">
    <citation type="submission" date="2023-08" db="EMBL/GenBank/DDBJ databases">
        <title>WGS of pathogenic bacterial species, Los Angeles County Public Health Laboratories.</title>
        <authorList>
            <person name="Garrigues J.M."/>
            <person name="Green N.M."/>
        </authorList>
    </citation>
    <scope>NUCLEOTIDE SEQUENCE</scope>
    <source>
        <strain evidence="1">LACPHL-BACT-2023-00068</strain>
    </source>
</reference>
<comment type="caution">
    <text evidence="1">The sequence shown here is derived from an EMBL/GenBank/DDBJ whole genome shotgun (WGS) entry which is preliminary data.</text>
</comment>
<protein>
    <recommendedName>
        <fullName evidence="3">Lipoprotein</fullName>
    </recommendedName>
</protein>
<accession>A0AAW8HWX6</accession>
<dbReference type="GeneID" id="61386448"/>
<name>A0AAW8HWX6_PLUGE</name>
<organism evidence="1 2">
    <name type="scientific">Pluralibacter gergoviae</name>
    <name type="common">Enterobacter gergoviae</name>
    <dbReference type="NCBI Taxonomy" id="61647"/>
    <lineage>
        <taxon>Bacteria</taxon>
        <taxon>Pseudomonadati</taxon>
        <taxon>Pseudomonadota</taxon>
        <taxon>Gammaproteobacteria</taxon>
        <taxon>Enterobacterales</taxon>
        <taxon>Enterobacteriaceae</taxon>
        <taxon>Pluralibacter</taxon>
    </lineage>
</organism>